<evidence type="ECO:0000313" key="2">
    <source>
        <dbReference type="Proteomes" id="UP000215506"/>
    </source>
</evidence>
<name>A0A231GVA2_9NOCA</name>
<dbReference type="RefSeq" id="WP_086006963.1">
    <property type="nucleotide sequence ID" value="NZ_JAAXOR010000004.1"/>
</dbReference>
<sequence>MGKVKAKEVAHLTPKKKCCRKKKRCLKCPVVVSKMKKCQAAGVKGKDLKKALKLARAA</sequence>
<accession>A0A231GVA2</accession>
<dbReference type="Proteomes" id="UP000215506">
    <property type="component" value="Unassembled WGS sequence"/>
</dbReference>
<dbReference type="EMBL" id="NGAF01000030">
    <property type="protein sequence ID" value="OXR40567.1"/>
    <property type="molecule type" value="Genomic_DNA"/>
</dbReference>
<dbReference type="AlphaFoldDB" id="A0A231GVA2"/>
<evidence type="ECO:0000313" key="1">
    <source>
        <dbReference type="EMBL" id="OXR40567.1"/>
    </source>
</evidence>
<gene>
    <name evidence="1" type="ORF">B7C42_07376</name>
</gene>
<organism evidence="1 2">
    <name type="scientific">Nocardia cerradoensis</name>
    <dbReference type="NCBI Taxonomy" id="85688"/>
    <lineage>
        <taxon>Bacteria</taxon>
        <taxon>Bacillati</taxon>
        <taxon>Actinomycetota</taxon>
        <taxon>Actinomycetes</taxon>
        <taxon>Mycobacteriales</taxon>
        <taxon>Nocardiaceae</taxon>
        <taxon>Nocardia</taxon>
    </lineage>
</organism>
<keyword evidence="2" id="KW-1185">Reference proteome</keyword>
<dbReference type="GeneID" id="66721361"/>
<protein>
    <submittedName>
        <fullName evidence="1">Uncharacterized protein</fullName>
    </submittedName>
</protein>
<reference evidence="1 2" key="1">
    <citation type="submission" date="2017-07" db="EMBL/GenBank/DDBJ databases">
        <title>First draft Genome Sequence of Nocardia cerradoensis isolated from human infection.</title>
        <authorList>
            <person name="Carrasco G."/>
        </authorList>
    </citation>
    <scope>NUCLEOTIDE SEQUENCE [LARGE SCALE GENOMIC DNA]</scope>
    <source>
        <strain evidence="1 2">CNM20130759</strain>
    </source>
</reference>
<comment type="caution">
    <text evidence="1">The sequence shown here is derived from an EMBL/GenBank/DDBJ whole genome shotgun (WGS) entry which is preliminary data.</text>
</comment>
<proteinExistence type="predicted"/>